<dbReference type="STRING" id="431595.K3WSI9"/>
<organism evidence="8 9">
    <name type="scientific">Globisporangium ultimum (strain ATCC 200006 / CBS 805.95 / DAOM BR144)</name>
    <name type="common">Pythium ultimum</name>
    <dbReference type="NCBI Taxonomy" id="431595"/>
    <lineage>
        <taxon>Eukaryota</taxon>
        <taxon>Sar</taxon>
        <taxon>Stramenopiles</taxon>
        <taxon>Oomycota</taxon>
        <taxon>Peronosporomycetes</taxon>
        <taxon>Pythiales</taxon>
        <taxon>Pythiaceae</taxon>
        <taxon>Globisporangium</taxon>
    </lineage>
</organism>
<dbReference type="EMBL" id="GL376617">
    <property type="status" value="NOT_ANNOTATED_CDS"/>
    <property type="molecule type" value="Genomic_DNA"/>
</dbReference>
<protein>
    <recommendedName>
        <fullName evidence="7">B9 domain-containing protein 1</fullName>
    </recommendedName>
</protein>
<dbReference type="PANTHER" id="PTHR12968">
    <property type="entry name" value="B9 DOMAIN-CONTAINING"/>
    <property type="match status" value="1"/>
</dbReference>
<dbReference type="OMA" id="DWAPTAX"/>
<reference evidence="8" key="3">
    <citation type="submission" date="2015-02" db="UniProtKB">
        <authorList>
            <consortium name="EnsemblProtists"/>
        </authorList>
    </citation>
    <scope>IDENTIFICATION</scope>
    <source>
        <strain evidence="8">DAOM BR144</strain>
    </source>
</reference>
<reference evidence="9" key="2">
    <citation type="submission" date="2010-04" db="EMBL/GenBank/DDBJ databases">
        <authorList>
            <person name="Buell R."/>
            <person name="Hamilton J."/>
            <person name="Hostetler J."/>
        </authorList>
    </citation>
    <scope>NUCLEOTIDE SEQUENCE [LARGE SCALE GENOMIC DNA]</scope>
    <source>
        <strain evidence="9">DAOM:BR144</strain>
    </source>
</reference>
<evidence type="ECO:0000256" key="6">
    <source>
        <dbReference type="ARBA" id="ARBA00038411"/>
    </source>
</evidence>
<keyword evidence="4" id="KW-0206">Cytoskeleton</keyword>
<evidence type="ECO:0000256" key="3">
    <source>
        <dbReference type="ARBA" id="ARBA00022794"/>
    </source>
</evidence>
<keyword evidence="3" id="KW-0970">Cilium biogenesis/degradation</keyword>
<dbReference type="EnsemblProtists" id="PYU1_T007933">
    <property type="protein sequence ID" value="PYU1_T007933"/>
    <property type="gene ID" value="PYU1_G007917"/>
</dbReference>
<sequence length="148" mass="16112">MYACAAHGADTGLSQMAYASNQQDDIIFNFPIDISFKSTNPFGWPRIVLSVYGLDALGRDVIRGYGSVHLPTCAGSTTRDVPLFKPLSSSLLQQFTAWLTGSPPEYFDAKFITQNDGREVTRVCSTGKVRLVLNVVTSGMKKYGYASG</sequence>
<comment type="subcellular location">
    <subcellularLocation>
        <location evidence="1">Cytoplasm</location>
        <location evidence="1">Cytoskeleton</location>
        <location evidence="1">Cilium basal body</location>
    </subcellularLocation>
</comment>
<evidence type="ECO:0000256" key="5">
    <source>
        <dbReference type="ARBA" id="ARBA00023273"/>
    </source>
</evidence>
<evidence type="ECO:0000256" key="4">
    <source>
        <dbReference type="ARBA" id="ARBA00023212"/>
    </source>
</evidence>
<dbReference type="HOGENOM" id="CLU_084934_1_1_1"/>
<dbReference type="AlphaFoldDB" id="K3WSI9"/>
<evidence type="ECO:0000256" key="1">
    <source>
        <dbReference type="ARBA" id="ARBA00004120"/>
    </source>
</evidence>
<comment type="similarity">
    <text evidence="6">Belongs to the B9D family.</text>
</comment>
<dbReference type="PROSITE" id="PS51381">
    <property type="entry name" value="C2_B9"/>
    <property type="match status" value="1"/>
</dbReference>
<dbReference type="InParanoid" id="K3WSI9"/>
<keyword evidence="5" id="KW-0966">Cell projection</keyword>
<dbReference type="Pfam" id="PF07162">
    <property type="entry name" value="B9-C2"/>
    <property type="match status" value="1"/>
</dbReference>
<dbReference type="VEuPathDB" id="FungiDB:PYU1_G007917"/>
<evidence type="ECO:0000313" key="9">
    <source>
        <dbReference type="Proteomes" id="UP000019132"/>
    </source>
</evidence>
<keyword evidence="9" id="KW-1185">Reference proteome</keyword>
<dbReference type="GO" id="GO:0060271">
    <property type="term" value="P:cilium assembly"/>
    <property type="evidence" value="ECO:0007669"/>
    <property type="project" value="TreeGrafter"/>
</dbReference>
<dbReference type="Proteomes" id="UP000019132">
    <property type="component" value="Unassembled WGS sequence"/>
</dbReference>
<evidence type="ECO:0000313" key="8">
    <source>
        <dbReference type="EnsemblProtists" id="PYU1_T007933"/>
    </source>
</evidence>
<name>K3WSI9_GLOUD</name>
<evidence type="ECO:0000256" key="2">
    <source>
        <dbReference type="ARBA" id="ARBA00022490"/>
    </source>
</evidence>
<dbReference type="GO" id="GO:0036038">
    <property type="term" value="C:MKS complex"/>
    <property type="evidence" value="ECO:0007669"/>
    <property type="project" value="TreeGrafter"/>
</dbReference>
<dbReference type="PANTHER" id="PTHR12968:SF1">
    <property type="entry name" value="B9 DOMAIN-CONTAINING PROTEIN 1"/>
    <property type="match status" value="1"/>
</dbReference>
<reference evidence="9" key="1">
    <citation type="journal article" date="2010" name="Genome Biol.">
        <title>Genome sequence of the necrotrophic plant pathogen Pythium ultimum reveals original pathogenicity mechanisms and effector repertoire.</title>
        <authorList>
            <person name="Levesque C.A."/>
            <person name="Brouwer H."/>
            <person name="Cano L."/>
            <person name="Hamilton J.P."/>
            <person name="Holt C."/>
            <person name="Huitema E."/>
            <person name="Raffaele S."/>
            <person name="Robideau G.P."/>
            <person name="Thines M."/>
            <person name="Win J."/>
            <person name="Zerillo M.M."/>
            <person name="Beakes G.W."/>
            <person name="Boore J.L."/>
            <person name="Busam D."/>
            <person name="Dumas B."/>
            <person name="Ferriera S."/>
            <person name="Fuerstenberg S.I."/>
            <person name="Gachon C.M."/>
            <person name="Gaulin E."/>
            <person name="Govers F."/>
            <person name="Grenville-Briggs L."/>
            <person name="Horner N."/>
            <person name="Hostetler J."/>
            <person name="Jiang R.H."/>
            <person name="Johnson J."/>
            <person name="Krajaejun T."/>
            <person name="Lin H."/>
            <person name="Meijer H.J."/>
            <person name="Moore B."/>
            <person name="Morris P."/>
            <person name="Phuntmart V."/>
            <person name="Puiu D."/>
            <person name="Shetty J."/>
            <person name="Stajich J.E."/>
            <person name="Tripathy S."/>
            <person name="Wawra S."/>
            <person name="van West P."/>
            <person name="Whitty B.R."/>
            <person name="Coutinho P.M."/>
            <person name="Henrissat B."/>
            <person name="Martin F."/>
            <person name="Thomas P.D."/>
            <person name="Tyler B.M."/>
            <person name="De Vries R.P."/>
            <person name="Kamoun S."/>
            <person name="Yandell M."/>
            <person name="Tisserat N."/>
            <person name="Buell C.R."/>
        </authorList>
    </citation>
    <scope>NUCLEOTIDE SEQUENCE</scope>
    <source>
        <strain evidence="9">DAOM:BR144</strain>
    </source>
</reference>
<keyword evidence="2" id="KW-0963">Cytoplasm</keyword>
<accession>K3WSI9</accession>
<evidence type="ECO:0000256" key="7">
    <source>
        <dbReference type="ARBA" id="ARBA00039274"/>
    </source>
</evidence>
<dbReference type="InterPro" id="IPR010796">
    <property type="entry name" value="C2_B9-type_dom"/>
</dbReference>
<dbReference type="eggNOG" id="KOG4027">
    <property type="taxonomic scope" value="Eukaryota"/>
</dbReference>
<proteinExistence type="inferred from homology"/>